<dbReference type="InterPro" id="IPR019794">
    <property type="entry name" value="Peroxidases_AS"/>
</dbReference>
<dbReference type="Pfam" id="PF00141">
    <property type="entry name" value="peroxidase"/>
    <property type="match status" value="1"/>
</dbReference>
<dbReference type="FunFam" id="1.10.420.10:FF:000006">
    <property type="entry name" value="Peroxidase"/>
    <property type="match status" value="1"/>
</dbReference>
<gene>
    <name evidence="22" type="ORF">Acr_28g0006560</name>
</gene>
<evidence type="ECO:0000256" key="13">
    <source>
        <dbReference type="ARBA" id="ARBA00023157"/>
    </source>
</evidence>
<dbReference type="PROSITE" id="PS00436">
    <property type="entry name" value="PEROXIDASE_2"/>
    <property type="match status" value="1"/>
</dbReference>
<evidence type="ECO:0000256" key="1">
    <source>
        <dbReference type="ARBA" id="ARBA00000189"/>
    </source>
</evidence>
<organism evidence="22 23">
    <name type="scientific">Actinidia rufa</name>
    <dbReference type="NCBI Taxonomy" id="165716"/>
    <lineage>
        <taxon>Eukaryota</taxon>
        <taxon>Viridiplantae</taxon>
        <taxon>Streptophyta</taxon>
        <taxon>Embryophyta</taxon>
        <taxon>Tracheophyta</taxon>
        <taxon>Spermatophyta</taxon>
        <taxon>Magnoliopsida</taxon>
        <taxon>eudicotyledons</taxon>
        <taxon>Gunneridae</taxon>
        <taxon>Pentapetalae</taxon>
        <taxon>asterids</taxon>
        <taxon>Ericales</taxon>
        <taxon>Actinidiaceae</taxon>
        <taxon>Actinidia</taxon>
    </lineage>
</organism>
<reference evidence="22 23" key="1">
    <citation type="submission" date="2019-07" db="EMBL/GenBank/DDBJ databases">
        <title>De Novo Assembly of kiwifruit Actinidia rufa.</title>
        <authorList>
            <person name="Sugita-Konishi S."/>
            <person name="Sato K."/>
            <person name="Mori E."/>
            <person name="Abe Y."/>
            <person name="Kisaki G."/>
            <person name="Hamano K."/>
            <person name="Suezawa K."/>
            <person name="Otani M."/>
            <person name="Fukuda T."/>
            <person name="Manabe T."/>
            <person name="Gomi K."/>
            <person name="Tabuchi M."/>
            <person name="Akimitsu K."/>
            <person name="Kataoka I."/>
        </authorList>
    </citation>
    <scope>NUCLEOTIDE SEQUENCE [LARGE SCALE GENOMIC DNA]</scope>
    <source>
        <strain evidence="23">cv. Fuchu</strain>
    </source>
</reference>
<accession>A0A7J0HAG6</accession>
<feature type="disulfide bond" evidence="19">
    <location>
        <begin position="37"/>
        <end position="115"/>
    </location>
</feature>
<feature type="binding site" evidence="17">
    <location>
        <position position="69"/>
    </location>
    <ligand>
        <name>Ca(2+)</name>
        <dbReference type="ChEBI" id="CHEBI:29108"/>
        <label>1</label>
    </ligand>
</feature>
<feature type="binding site" evidence="17">
    <location>
        <position position="74"/>
    </location>
    <ligand>
        <name>Ca(2+)</name>
        <dbReference type="ChEBI" id="CHEBI:29108"/>
        <label>1</label>
    </ligand>
</feature>
<keyword evidence="13 19" id="KW-1015">Disulfide bond</keyword>
<keyword evidence="20" id="KW-0964">Secreted</keyword>
<evidence type="ECO:0000256" key="7">
    <source>
        <dbReference type="ARBA" id="ARBA00022617"/>
    </source>
</evidence>
<evidence type="ECO:0000256" key="3">
    <source>
        <dbReference type="ARBA" id="ARBA00004613"/>
    </source>
</evidence>
<feature type="binding site" evidence="17">
    <location>
        <position position="76"/>
    </location>
    <ligand>
        <name>Ca(2+)</name>
        <dbReference type="ChEBI" id="CHEBI:29108"/>
        <label>1</label>
    </ligand>
</feature>
<evidence type="ECO:0000256" key="20">
    <source>
        <dbReference type="RuleBase" id="RU362060"/>
    </source>
</evidence>
<dbReference type="InterPro" id="IPR033905">
    <property type="entry name" value="Secretory_peroxidase"/>
</dbReference>
<dbReference type="OrthoDB" id="2113341at2759"/>
<keyword evidence="8 17" id="KW-0479">Metal-binding</keyword>
<protein>
    <recommendedName>
        <fullName evidence="5 20">Peroxidase</fullName>
        <ecNumber evidence="5 20">1.11.1.7</ecNumber>
    </recommendedName>
</protein>
<comment type="subcellular location">
    <subcellularLocation>
        <location evidence="3 20">Secreted</location>
    </subcellularLocation>
</comment>
<keyword evidence="12 17" id="KW-0408">Iron</keyword>
<evidence type="ECO:0000313" key="23">
    <source>
        <dbReference type="Proteomes" id="UP000585474"/>
    </source>
</evidence>
<feature type="signal peptide" evidence="20">
    <location>
        <begin position="1"/>
        <end position="26"/>
    </location>
</feature>
<dbReference type="InterPro" id="IPR000823">
    <property type="entry name" value="Peroxidase_pln"/>
</dbReference>
<feature type="domain" description="Plant heme peroxidase family profile" evidence="21">
    <location>
        <begin position="27"/>
        <end position="318"/>
    </location>
</feature>
<dbReference type="GO" id="GO:0046872">
    <property type="term" value="F:metal ion binding"/>
    <property type="evidence" value="ECO:0007669"/>
    <property type="project" value="UniProtKB-UniRule"/>
</dbReference>
<evidence type="ECO:0000256" key="6">
    <source>
        <dbReference type="ARBA" id="ARBA00022559"/>
    </source>
</evidence>
<dbReference type="GO" id="GO:0042744">
    <property type="term" value="P:hydrogen peroxide catabolic process"/>
    <property type="evidence" value="ECO:0007669"/>
    <property type="project" value="UniProtKB-KW"/>
</dbReference>
<comment type="cofactor">
    <cofactor evidence="17 20">
        <name>Ca(2+)</name>
        <dbReference type="ChEBI" id="CHEBI:29108"/>
    </cofactor>
    <text evidence="17 20">Binds 2 calcium ions per subunit.</text>
</comment>
<evidence type="ECO:0000256" key="16">
    <source>
        <dbReference type="PIRSR" id="PIRSR600823-2"/>
    </source>
</evidence>
<dbReference type="GO" id="GO:0140825">
    <property type="term" value="F:lactoperoxidase activity"/>
    <property type="evidence" value="ECO:0007669"/>
    <property type="project" value="UniProtKB-EC"/>
</dbReference>
<comment type="caution">
    <text evidence="22">The sequence shown here is derived from an EMBL/GenBank/DDBJ whole genome shotgun (WGS) entry which is preliminary data.</text>
</comment>
<dbReference type="PRINTS" id="PR00461">
    <property type="entry name" value="PLPEROXIDASE"/>
</dbReference>
<dbReference type="PROSITE" id="PS00435">
    <property type="entry name" value="PEROXIDASE_1"/>
    <property type="match status" value="1"/>
</dbReference>
<feature type="binding site" evidence="17">
    <location>
        <position position="238"/>
    </location>
    <ligand>
        <name>Ca(2+)</name>
        <dbReference type="ChEBI" id="CHEBI:29108"/>
        <label>2</label>
    </ligand>
</feature>
<sequence>MGSNSYSDGFWLSVVFLFVFLGISSAQLSSNYYADTCPTALYYIRNVVVNAVVKEHRMGASLLRLHFHDCFGCDASVLLDDTSSFTGEKTAGPNKDSLRGFDVIDEIKSQLESICPGAVSCADILAVAARDSVVALGGPTWAVQLGRRDSTTASLSAANREIPNPFMDLSDLISAFSDKGLTAREMVALSGSHTIGQAGCVTFRDRIYNDTTIDAYLATSLKSNCPTTGGDANLSPLDAITPLIFDNAYFKNLVKNKGLLHSDQQLFAGGSTDSQVTAYSTSLSTFYEDYAGAIVKMGSLGPLTGNNGQIRNQLQENKPSVLTLGS</sequence>
<dbReference type="EC" id="1.11.1.7" evidence="5 20"/>
<evidence type="ECO:0000256" key="10">
    <source>
        <dbReference type="ARBA" id="ARBA00022837"/>
    </source>
</evidence>
<feature type="active site" description="Proton acceptor" evidence="15">
    <location>
        <position position="68"/>
    </location>
</feature>
<evidence type="ECO:0000256" key="15">
    <source>
        <dbReference type="PIRSR" id="PIRSR600823-1"/>
    </source>
</evidence>
<comment type="similarity">
    <text evidence="4">Belongs to the peroxidase family. Ascorbate peroxidase subfamily.</text>
</comment>
<dbReference type="InterPro" id="IPR010255">
    <property type="entry name" value="Haem_peroxidase_sf"/>
</dbReference>
<comment type="similarity">
    <text evidence="20">Belongs to the peroxidase family. Classical plant (class III) peroxidase subfamily.</text>
</comment>
<keyword evidence="10 17" id="KW-0106">Calcium</keyword>
<proteinExistence type="inferred from homology"/>
<feature type="binding site" description="axial binding residue" evidence="17">
    <location>
        <position position="193"/>
    </location>
    <ligand>
        <name>heme b</name>
        <dbReference type="ChEBI" id="CHEBI:60344"/>
    </ligand>
    <ligandPart>
        <name>Fe</name>
        <dbReference type="ChEBI" id="CHEBI:18248"/>
    </ligandPart>
</feature>
<dbReference type="PROSITE" id="PS50873">
    <property type="entry name" value="PEROXIDASE_4"/>
    <property type="match status" value="1"/>
</dbReference>
<dbReference type="GO" id="GO:0020037">
    <property type="term" value="F:heme binding"/>
    <property type="evidence" value="ECO:0007669"/>
    <property type="project" value="UniProtKB-UniRule"/>
</dbReference>
<comment type="catalytic activity">
    <reaction evidence="1 20">
        <text>2 a phenolic donor + H2O2 = 2 a phenolic radical donor + 2 H2O</text>
        <dbReference type="Rhea" id="RHEA:56136"/>
        <dbReference type="ChEBI" id="CHEBI:15377"/>
        <dbReference type="ChEBI" id="CHEBI:16240"/>
        <dbReference type="ChEBI" id="CHEBI:139520"/>
        <dbReference type="ChEBI" id="CHEBI:139521"/>
        <dbReference type="EC" id="1.11.1.7"/>
    </reaction>
</comment>
<keyword evidence="20" id="KW-0376">Hydrogen peroxide</keyword>
<evidence type="ECO:0000313" key="22">
    <source>
        <dbReference type="EMBL" id="GFZ19951.1"/>
    </source>
</evidence>
<dbReference type="PRINTS" id="PR00458">
    <property type="entry name" value="PEROXIDASE"/>
</dbReference>
<feature type="disulfide bond" evidence="19">
    <location>
        <begin position="70"/>
        <end position="73"/>
    </location>
</feature>
<evidence type="ECO:0000256" key="12">
    <source>
        <dbReference type="ARBA" id="ARBA00023004"/>
    </source>
</evidence>
<dbReference type="SUPFAM" id="SSF48113">
    <property type="entry name" value="Heme-dependent peroxidases"/>
    <property type="match status" value="1"/>
</dbReference>
<feature type="disulfide bond" evidence="19">
    <location>
        <begin position="200"/>
        <end position="225"/>
    </location>
</feature>
<keyword evidence="23" id="KW-1185">Reference proteome</keyword>
<dbReference type="EMBL" id="BJWL01000028">
    <property type="protein sequence ID" value="GFZ19951.1"/>
    <property type="molecule type" value="Genomic_DNA"/>
</dbReference>
<evidence type="ECO:0000256" key="17">
    <source>
        <dbReference type="PIRSR" id="PIRSR600823-3"/>
    </source>
</evidence>
<dbReference type="GO" id="GO:0005576">
    <property type="term" value="C:extracellular region"/>
    <property type="evidence" value="ECO:0007669"/>
    <property type="project" value="UniProtKB-SubCell"/>
</dbReference>
<evidence type="ECO:0000256" key="2">
    <source>
        <dbReference type="ARBA" id="ARBA00002322"/>
    </source>
</evidence>
<feature type="binding site" evidence="16">
    <location>
        <position position="163"/>
    </location>
    <ligand>
        <name>substrate</name>
    </ligand>
</feature>
<keyword evidence="9 20" id="KW-0732">Signal</keyword>
<evidence type="ECO:0000256" key="18">
    <source>
        <dbReference type="PIRSR" id="PIRSR600823-4"/>
    </source>
</evidence>
<evidence type="ECO:0000256" key="9">
    <source>
        <dbReference type="ARBA" id="ARBA00022729"/>
    </source>
</evidence>
<evidence type="ECO:0000256" key="11">
    <source>
        <dbReference type="ARBA" id="ARBA00023002"/>
    </source>
</evidence>
<keyword evidence="7 20" id="KW-0349">Heme</keyword>
<name>A0A7J0HAG6_9ERIC</name>
<dbReference type="GO" id="GO:0006979">
    <property type="term" value="P:response to oxidative stress"/>
    <property type="evidence" value="ECO:0007669"/>
    <property type="project" value="UniProtKB-UniRule"/>
</dbReference>
<dbReference type="Gene3D" id="1.10.520.10">
    <property type="match status" value="1"/>
</dbReference>
<feature type="site" description="Transition state stabilizer" evidence="18">
    <location>
        <position position="64"/>
    </location>
</feature>
<evidence type="ECO:0000256" key="14">
    <source>
        <dbReference type="ARBA" id="ARBA00023180"/>
    </source>
</evidence>
<feature type="binding site" evidence="17">
    <location>
        <position position="241"/>
    </location>
    <ligand>
        <name>Ca(2+)</name>
        <dbReference type="ChEBI" id="CHEBI:29108"/>
        <label>2</label>
    </ligand>
</feature>
<keyword evidence="14" id="KW-0325">Glycoprotein</keyword>
<comment type="cofactor">
    <cofactor evidence="17 20">
        <name>heme b</name>
        <dbReference type="ChEBI" id="CHEBI:60344"/>
    </cofactor>
    <text evidence="17 20">Binds 1 heme b (iron(II)-protoporphyrin IX) group per subunit.</text>
</comment>
<dbReference type="Gene3D" id="1.10.420.10">
    <property type="entry name" value="Peroxidase, domain 2"/>
    <property type="match status" value="1"/>
</dbReference>
<feature type="binding site" evidence="17">
    <location>
        <position position="194"/>
    </location>
    <ligand>
        <name>Ca(2+)</name>
        <dbReference type="ChEBI" id="CHEBI:29108"/>
        <label>2</label>
    </ligand>
</feature>
<feature type="binding site" evidence="17">
    <location>
        <position position="88"/>
    </location>
    <ligand>
        <name>Ca(2+)</name>
        <dbReference type="ChEBI" id="CHEBI:29108"/>
        <label>1</label>
    </ligand>
</feature>
<feature type="chain" id="PRO_5029950569" description="Peroxidase" evidence="20">
    <location>
        <begin position="27"/>
        <end position="326"/>
    </location>
</feature>
<dbReference type="PANTHER" id="PTHR31388:SF257">
    <property type="entry name" value="PEROXIDASE"/>
    <property type="match status" value="1"/>
</dbReference>
<dbReference type="Proteomes" id="UP000585474">
    <property type="component" value="Unassembled WGS sequence"/>
</dbReference>
<dbReference type="CDD" id="cd00693">
    <property type="entry name" value="secretory_peroxidase"/>
    <property type="match status" value="1"/>
</dbReference>
<keyword evidence="11 20" id="KW-0560">Oxidoreductase</keyword>
<evidence type="ECO:0000256" key="8">
    <source>
        <dbReference type="ARBA" id="ARBA00022723"/>
    </source>
</evidence>
<comment type="function">
    <text evidence="2">Removal of H(2)O(2), oxidation of toxic reductants, biosynthesis and degradation of lignin, suberization, auxin catabolism, response to environmental stresses such as wounding, pathogen attack and oxidative stress. These functions might be dependent on each isozyme/isoform in each plant tissue.</text>
</comment>
<evidence type="ECO:0000256" key="5">
    <source>
        <dbReference type="ARBA" id="ARBA00012313"/>
    </source>
</evidence>
<evidence type="ECO:0000256" key="4">
    <source>
        <dbReference type="ARBA" id="ARBA00006873"/>
    </source>
</evidence>
<dbReference type="PANTHER" id="PTHR31388">
    <property type="entry name" value="PEROXIDASE 72-RELATED"/>
    <property type="match status" value="1"/>
</dbReference>
<dbReference type="AlphaFoldDB" id="A0A7J0HAG6"/>
<evidence type="ECO:0000259" key="21">
    <source>
        <dbReference type="PROSITE" id="PS50873"/>
    </source>
</evidence>
<feature type="binding site" evidence="17">
    <location>
        <position position="246"/>
    </location>
    <ligand>
        <name>Ca(2+)</name>
        <dbReference type="ChEBI" id="CHEBI:29108"/>
        <label>2</label>
    </ligand>
</feature>
<dbReference type="InterPro" id="IPR019793">
    <property type="entry name" value="Peroxidases_heam-ligand_BS"/>
</dbReference>
<dbReference type="InterPro" id="IPR002016">
    <property type="entry name" value="Haem_peroxidase"/>
</dbReference>
<dbReference type="FunFam" id="1.10.520.10:FF:000009">
    <property type="entry name" value="Peroxidase"/>
    <property type="match status" value="1"/>
</dbReference>
<evidence type="ECO:0000256" key="19">
    <source>
        <dbReference type="PIRSR" id="PIRSR600823-5"/>
    </source>
</evidence>
<feature type="binding site" evidence="17">
    <location>
        <position position="72"/>
    </location>
    <ligand>
        <name>Ca(2+)</name>
        <dbReference type="ChEBI" id="CHEBI:29108"/>
        <label>1</label>
    </ligand>
</feature>
<keyword evidence="6 20" id="KW-0575">Peroxidase</keyword>